<evidence type="ECO:0000256" key="6">
    <source>
        <dbReference type="ARBA" id="ARBA00022840"/>
    </source>
</evidence>
<dbReference type="GO" id="GO:0016787">
    <property type="term" value="F:hydrolase activity"/>
    <property type="evidence" value="ECO:0007669"/>
    <property type="project" value="UniProtKB-KW"/>
</dbReference>
<comment type="subcellular location">
    <subcellularLocation>
        <location evidence="1">Cytoplasm</location>
    </subcellularLocation>
</comment>
<dbReference type="GO" id="GO:0005524">
    <property type="term" value="F:ATP binding"/>
    <property type="evidence" value="ECO:0007669"/>
    <property type="project" value="UniProtKB-KW"/>
</dbReference>
<dbReference type="PANTHER" id="PTHR45418:SF1">
    <property type="entry name" value="CANCER_TESTIS ANTIGEN 55"/>
    <property type="match status" value="1"/>
</dbReference>
<dbReference type="PANTHER" id="PTHR45418">
    <property type="entry name" value="CANCER/TESTIS ANTIGEN 55"/>
    <property type="match status" value="1"/>
</dbReference>
<keyword evidence="2" id="KW-0963">Cytoplasm</keyword>
<dbReference type="GO" id="GO:0004386">
    <property type="term" value="F:helicase activity"/>
    <property type="evidence" value="ECO:0007669"/>
    <property type="project" value="UniProtKB-KW"/>
</dbReference>
<sequence length="165" mass="19187">MSPVLWLPTGHFQNRREENNLYLMSRWFPRILPWQQLEDLSIGFPEFPIPSNLRELLQNKRVPDVIMEDLSMGTYAAFFSTLVAMEELCLEEEMRCHSMEGVNMRRKGSRFLALEVPGLAERRPSLMHGDHVFVKLENAPDSNVYKVCSSFGRKIYLIEACIHAK</sequence>
<name>A0A9Q0P756_9ROSI</name>
<feature type="domain" description="Helicase MOV-10-like beta-barrel" evidence="7">
    <location>
        <begin position="98"/>
        <end position="141"/>
    </location>
</feature>
<keyword evidence="3" id="KW-0547">Nucleotide-binding</keyword>
<reference evidence="8" key="1">
    <citation type="submission" date="2022-11" db="EMBL/GenBank/DDBJ databases">
        <authorList>
            <person name="Hyden B.L."/>
            <person name="Feng K."/>
            <person name="Yates T."/>
            <person name="Jawdy S."/>
            <person name="Smart L.B."/>
            <person name="Muchero W."/>
        </authorList>
    </citation>
    <scope>NUCLEOTIDE SEQUENCE</scope>
    <source>
        <tissue evidence="8">Shoot tip</tissue>
    </source>
</reference>
<keyword evidence="5 8" id="KW-0347">Helicase</keyword>
<keyword evidence="4" id="KW-0378">Hydrolase</keyword>
<evidence type="ECO:0000313" key="9">
    <source>
        <dbReference type="Proteomes" id="UP001151752"/>
    </source>
</evidence>
<evidence type="ECO:0000313" key="8">
    <source>
        <dbReference type="EMBL" id="KAJ6682873.1"/>
    </source>
</evidence>
<accession>A0A9Q0P756</accession>
<evidence type="ECO:0000256" key="4">
    <source>
        <dbReference type="ARBA" id="ARBA00022801"/>
    </source>
</evidence>
<reference evidence="8" key="2">
    <citation type="journal article" date="2023" name="Int. J. Mol. Sci.">
        <title>De Novo Assembly and Annotation of 11 Diverse Shrub Willow (Salix) Genomes Reveals Novel Gene Organization in Sex-Linked Regions.</title>
        <authorList>
            <person name="Hyden B."/>
            <person name="Feng K."/>
            <person name="Yates T.B."/>
            <person name="Jawdy S."/>
            <person name="Cereghino C."/>
            <person name="Smart L.B."/>
            <person name="Muchero W."/>
        </authorList>
    </citation>
    <scope>NUCLEOTIDE SEQUENCE</scope>
    <source>
        <tissue evidence="8">Shoot tip</tissue>
    </source>
</reference>
<comment type="caution">
    <text evidence="8">The sequence shown here is derived from an EMBL/GenBank/DDBJ whole genome shotgun (WGS) entry which is preliminary data.</text>
</comment>
<dbReference type="InterPro" id="IPR049080">
    <property type="entry name" value="MOV-10-like_beta-barrel"/>
</dbReference>
<evidence type="ECO:0000256" key="5">
    <source>
        <dbReference type="ARBA" id="ARBA00022806"/>
    </source>
</evidence>
<organism evidence="8 9">
    <name type="scientific">Salix koriyanagi</name>
    <dbReference type="NCBI Taxonomy" id="2511006"/>
    <lineage>
        <taxon>Eukaryota</taxon>
        <taxon>Viridiplantae</taxon>
        <taxon>Streptophyta</taxon>
        <taxon>Embryophyta</taxon>
        <taxon>Tracheophyta</taxon>
        <taxon>Spermatophyta</taxon>
        <taxon>Magnoliopsida</taxon>
        <taxon>eudicotyledons</taxon>
        <taxon>Gunneridae</taxon>
        <taxon>Pentapetalae</taxon>
        <taxon>rosids</taxon>
        <taxon>fabids</taxon>
        <taxon>Malpighiales</taxon>
        <taxon>Salicaceae</taxon>
        <taxon>Saliceae</taxon>
        <taxon>Salix</taxon>
    </lineage>
</organism>
<dbReference type="Proteomes" id="UP001151752">
    <property type="component" value="Chromosome 5"/>
</dbReference>
<dbReference type="Pfam" id="PF21634">
    <property type="entry name" value="MOV-10_beta-barrel"/>
    <property type="match status" value="1"/>
</dbReference>
<proteinExistence type="predicted"/>
<evidence type="ECO:0000256" key="2">
    <source>
        <dbReference type="ARBA" id="ARBA00022490"/>
    </source>
</evidence>
<evidence type="ECO:0000256" key="1">
    <source>
        <dbReference type="ARBA" id="ARBA00004496"/>
    </source>
</evidence>
<evidence type="ECO:0000256" key="3">
    <source>
        <dbReference type="ARBA" id="ARBA00022741"/>
    </source>
</evidence>
<dbReference type="AlphaFoldDB" id="A0A9Q0P756"/>
<evidence type="ECO:0000259" key="7">
    <source>
        <dbReference type="Pfam" id="PF21634"/>
    </source>
</evidence>
<protein>
    <submittedName>
        <fullName evidence="8">DNA2/NAM7 HELICASE FAMILY</fullName>
    </submittedName>
</protein>
<gene>
    <name evidence="8" type="ORF">OIU74_021011</name>
</gene>
<keyword evidence="9" id="KW-1185">Reference proteome</keyword>
<dbReference type="GO" id="GO:0005737">
    <property type="term" value="C:cytoplasm"/>
    <property type="evidence" value="ECO:0007669"/>
    <property type="project" value="UniProtKB-SubCell"/>
</dbReference>
<keyword evidence="6" id="KW-0067">ATP-binding</keyword>
<dbReference type="EMBL" id="JAPFFM010000020">
    <property type="protein sequence ID" value="KAJ6682873.1"/>
    <property type="molecule type" value="Genomic_DNA"/>
</dbReference>